<keyword evidence="4" id="KW-1185">Reference proteome</keyword>
<proteinExistence type="predicted"/>
<feature type="region of interest" description="Disordered" evidence="1">
    <location>
        <begin position="45"/>
        <end position="96"/>
    </location>
</feature>
<gene>
    <name evidence="2" type="ORF">BU200_06350</name>
    <name evidence="3" type="ORF">NCTC12957_01813</name>
</gene>
<evidence type="ECO:0000313" key="3">
    <source>
        <dbReference type="EMBL" id="SUN08223.1"/>
    </source>
</evidence>
<reference evidence="4" key="2">
    <citation type="submission" date="2016-12" db="EMBL/GenBank/DDBJ databases">
        <authorList>
            <person name="Gulvik C.A."/>
        </authorList>
    </citation>
    <scope>NUCLEOTIDE SEQUENCE [LARGE SCALE GENOMIC DNA]</scope>
    <source>
        <strain evidence="4">ATCC 51725</strain>
    </source>
</reference>
<sequence>MKPNKHHILPLTLIFVGILLTIVFATGLRKNNQLTQKIEDRYLETTTSSSSESSTNQESFTSNTTSETTSTESSTTETITTSSSSETSTTSQVTTSETNPVVLDVNDFVSKYNDSELDTSLTYQFDAVPVWQEDWDNTTIYIEDGTTAGFMLFTSSSIAKKIEDASLVTFTVKIDANSTIYIDPVRVTSAQVIQ</sequence>
<dbReference type="OrthoDB" id="10007523at2"/>
<dbReference type="EMBL" id="MSJL01000025">
    <property type="protein sequence ID" value="OLF49621.1"/>
    <property type="molecule type" value="Genomic_DNA"/>
</dbReference>
<name>A0A1Q8ECU9_STRAI</name>
<evidence type="ECO:0000313" key="2">
    <source>
        <dbReference type="EMBL" id="OLF49621.1"/>
    </source>
</evidence>
<dbReference type="AlphaFoldDB" id="A0A1Q8ECU9"/>
<accession>A0A1Q8ECU9</accession>
<dbReference type="RefSeq" id="WP_075099379.1">
    <property type="nucleotide sequence ID" value="NZ_MSJL01000025.1"/>
</dbReference>
<reference evidence="2" key="1">
    <citation type="submission" date="2016-12" db="EMBL/GenBank/DDBJ databases">
        <authorList>
            <person name="Song W.-J."/>
            <person name="Kurnit D.M."/>
        </authorList>
    </citation>
    <scope>NUCLEOTIDE SEQUENCE [LARGE SCALE GENOMIC DNA]</scope>
    <source>
        <strain evidence="2">ATCC 51725</strain>
    </source>
</reference>
<evidence type="ECO:0000313" key="5">
    <source>
        <dbReference type="Proteomes" id="UP000255213"/>
    </source>
</evidence>
<evidence type="ECO:0000256" key="1">
    <source>
        <dbReference type="SAM" id="MobiDB-lite"/>
    </source>
</evidence>
<reference evidence="3 5" key="3">
    <citation type="submission" date="2018-06" db="EMBL/GenBank/DDBJ databases">
        <authorList>
            <consortium name="Pathogen Informatics"/>
            <person name="Doyle S."/>
        </authorList>
    </citation>
    <scope>NUCLEOTIDE SEQUENCE [LARGE SCALE GENOMIC DNA]</scope>
    <source>
        <strain evidence="3 5">NCTC12957</strain>
    </source>
</reference>
<evidence type="ECO:0000313" key="4">
    <source>
        <dbReference type="Proteomes" id="UP000186437"/>
    </source>
</evidence>
<dbReference type="Proteomes" id="UP000255213">
    <property type="component" value="Unassembled WGS sequence"/>
</dbReference>
<dbReference type="Proteomes" id="UP000186437">
    <property type="component" value="Unassembled WGS sequence"/>
</dbReference>
<organism evidence="2 4">
    <name type="scientific">Streptococcus acidominimus</name>
    <dbReference type="NCBI Taxonomy" id="1326"/>
    <lineage>
        <taxon>Bacteria</taxon>
        <taxon>Bacillati</taxon>
        <taxon>Bacillota</taxon>
        <taxon>Bacilli</taxon>
        <taxon>Lactobacillales</taxon>
        <taxon>Streptococcaceae</taxon>
        <taxon>Streptococcus</taxon>
    </lineage>
</organism>
<dbReference type="EMBL" id="UHEN01000001">
    <property type="protein sequence ID" value="SUN08223.1"/>
    <property type="molecule type" value="Genomic_DNA"/>
</dbReference>
<protein>
    <submittedName>
        <fullName evidence="2">Uncharacterized protein</fullName>
    </submittedName>
</protein>